<evidence type="ECO:0000256" key="5">
    <source>
        <dbReference type="ARBA" id="ARBA00023123"/>
    </source>
</evidence>
<dbReference type="SUPFAM" id="SSF52540">
    <property type="entry name" value="P-loop containing nucleoside triphosphate hydrolases"/>
    <property type="match status" value="1"/>
</dbReference>
<gene>
    <name evidence="12" type="primary">LOC127751966</name>
</gene>
<dbReference type="FunFam" id="2.30.30.360:FF:000001">
    <property type="entry name" value="Myosin heavy chain"/>
    <property type="match status" value="1"/>
</dbReference>
<dbReference type="Gene3D" id="2.30.30.360">
    <property type="entry name" value="Myosin S1 fragment, N-terminal"/>
    <property type="match status" value="1"/>
</dbReference>
<dbReference type="KEGG" id="foc:127751966"/>
<dbReference type="OrthoDB" id="10254995at2759"/>
<keyword evidence="7 8" id="KW-0009">Actin-binding</keyword>
<dbReference type="GO" id="GO:0003012">
    <property type="term" value="P:muscle system process"/>
    <property type="evidence" value="ECO:0007669"/>
    <property type="project" value="UniProtKB-ARBA"/>
</dbReference>
<dbReference type="Pfam" id="PF02736">
    <property type="entry name" value="Myosin_N"/>
    <property type="match status" value="1"/>
</dbReference>
<evidence type="ECO:0000256" key="3">
    <source>
        <dbReference type="ARBA" id="ARBA00022840"/>
    </source>
</evidence>
<dbReference type="GO" id="GO:0003774">
    <property type="term" value="F:cytoskeletal motor activity"/>
    <property type="evidence" value="ECO:0007669"/>
    <property type="project" value="InterPro"/>
</dbReference>
<dbReference type="GeneID" id="127751966"/>
<evidence type="ECO:0000259" key="9">
    <source>
        <dbReference type="PROSITE" id="PS51456"/>
    </source>
</evidence>
<dbReference type="InterPro" id="IPR001609">
    <property type="entry name" value="Myosin_head_motor_dom-like"/>
</dbReference>
<evidence type="ECO:0000313" key="11">
    <source>
        <dbReference type="Proteomes" id="UP000504606"/>
    </source>
</evidence>
<evidence type="ECO:0000256" key="7">
    <source>
        <dbReference type="ARBA" id="ARBA00023203"/>
    </source>
</evidence>
<sequence length="123" mass="13890">MAEPDTKVDRSDPDLKYLSVDKSAFNDPATQAEWTQKRLVWVPHENQGFVSAGIKGERGDEVEVEIAETGKRIFVAKDDIQKMNPPKFDKVEDMAELTCLNEASVLHNIKDRYYSGLIYVSIG</sequence>
<evidence type="ECO:0000256" key="6">
    <source>
        <dbReference type="ARBA" id="ARBA00023175"/>
    </source>
</evidence>
<keyword evidence="2" id="KW-0547">Nucleotide-binding</keyword>
<comment type="caution">
    <text evidence="8">Lacks conserved residue(s) required for the propagation of feature annotation.</text>
</comment>
<keyword evidence="4" id="KW-0175">Coiled coil</keyword>
<dbReference type="AlphaFoldDB" id="A0A9C6XAK5"/>
<dbReference type="InterPro" id="IPR027417">
    <property type="entry name" value="P-loop_NTPase"/>
</dbReference>
<evidence type="ECO:0000259" key="10">
    <source>
        <dbReference type="PROSITE" id="PS51844"/>
    </source>
</evidence>
<evidence type="ECO:0000256" key="4">
    <source>
        <dbReference type="ARBA" id="ARBA00023054"/>
    </source>
</evidence>
<dbReference type="InterPro" id="IPR036961">
    <property type="entry name" value="Kinesin_motor_dom_sf"/>
</dbReference>
<keyword evidence="11" id="KW-1185">Reference proteome</keyword>
<feature type="domain" description="Myosin N-terminal SH3-like" evidence="10">
    <location>
        <begin position="35"/>
        <end position="85"/>
    </location>
</feature>
<evidence type="ECO:0000256" key="1">
    <source>
        <dbReference type="ARBA" id="ARBA00008314"/>
    </source>
</evidence>
<dbReference type="GO" id="GO:0051015">
    <property type="term" value="F:actin filament binding"/>
    <property type="evidence" value="ECO:0007669"/>
    <property type="project" value="InterPro"/>
</dbReference>
<reference evidence="12" key="1">
    <citation type="submission" date="2025-08" db="UniProtKB">
        <authorList>
            <consortium name="RefSeq"/>
        </authorList>
    </citation>
    <scope>IDENTIFICATION</scope>
    <source>
        <tissue evidence="12">Whole organism</tissue>
    </source>
</reference>
<evidence type="ECO:0000313" key="12">
    <source>
        <dbReference type="RefSeq" id="XP_052132275.1"/>
    </source>
</evidence>
<evidence type="ECO:0000256" key="2">
    <source>
        <dbReference type="ARBA" id="ARBA00022741"/>
    </source>
</evidence>
<keyword evidence="5 8" id="KW-0518">Myosin</keyword>
<dbReference type="Proteomes" id="UP000504606">
    <property type="component" value="Unplaced"/>
</dbReference>
<proteinExistence type="inferred from homology"/>
<keyword evidence="3" id="KW-0067">ATP-binding</keyword>
<accession>A0A9C6XAK5</accession>
<organism evidence="11 12">
    <name type="scientific">Frankliniella occidentalis</name>
    <name type="common">Western flower thrips</name>
    <name type="synonym">Euthrips occidentalis</name>
    <dbReference type="NCBI Taxonomy" id="133901"/>
    <lineage>
        <taxon>Eukaryota</taxon>
        <taxon>Metazoa</taxon>
        <taxon>Ecdysozoa</taxon>
        <taxon>Arthropoda</taxon>
        <taxon>Hexapoda</taxon>
        <taxon>Insecta</taxon>
        <taxon>Pterygota</taxon>
        <taxon>Neoptera</taxon>
        <taxon>Paraneoptera</taxon>
        <taxon>Thysanoptera</taxon>
        <taxon>Terebrantia</taxon>
        <taxon>Thripoidea</taxon>
        <taxon>Thripidae</taxon>
        <taxon>Frankliniella</taxon>
    </lineage>
</organism>
<dbReference type="RefSeq" id="XP_052132275.1">
    <property type="nucleotide sequence ID" value="XM_052276315.1"/>
</dbReference>
<keyword evidence="6" id="KW-0505">Motor protein</keyword>
<feature type="domain" description="Myosin motor" evidence="9">
    <location>
        <begin position="89"/>
        <end position="123"/>
    </location>
</feature>
<comment type="similarity">
    <text evidence="1 8">Belongs to the TRAFAC class myosin-kinesin ATPase superfamily. Myosin family.</text>
</comment>
<dbReference type="InterPro" id="IPR004009">
    <property type="entry name" value="SH3_Myosin"/>
</dbReference>
<dbReference type="InterPro" id="IPR008989">
    <property type="entry name" value="Myosin_S1_N"/>
</dbReference>
<dbReference type="PROSITE" id="PS51844">
    <property type="entry name" value="SH3_LIKE"/>
    <property type="match status" value="1"/>
</dbReference>
<dbReference type="GO" id="GO:0016459">
    <property type="term" value="C:myosin complex"/>
    <property type="evidence" value="ECO:0007669"/>
    <property type="project" value="UniProtKB-KW"/>
</dbReference>
<name>A0A9C6XAK5_FRAOC</name>
<dbReference type="PROSITE" id="PS51456">
    <property type="entry name" value="MYOSIN_MOTOR"/>
    <property type="match status" value="1"/>
</dbReference>
<evidence type="ECO:0000256" key="8">
    <source>
        <dbReference type="PROSITE-ProRule" id="PRU00782"/>
    </source>
</evidence>
<dbReference type="Gene3D" id="3.40.850.10">
    <property type="entry name" value="Kinesin motor domain"/>
    <property type="match status" value="1"/>
</dbReference>
<protein>
    <submittedName>
        <fullName evidence="12">Myosin heavy chain, non-muscle-like</fullName>
    </submittedName>
</protein>
<dbReference type="GO" id="GO:0005524">
    <property type="term" value="F:ATP binding"/>
    <property type="evidence" value="ECO:0007669"/>
    <property type="project" value="UniProtKB-KW"/>
</dbReference>